<dbReference type="FunCoup" id="C1E129">
    <property type="interactions" value="343"/>
</dbReference>
<dbReference type="RefSeq" id="XP_002500404.1">
    <property type="nucleotide sequence ID" value="XM_002500358.1"/>
</dbReference>
<dbReference type="InterPro" id="IPR036812">
    <property type="entry name" value="NAD(P)_OxRdtase_dom_sf"/>
</dbReference>
<dbReference type="eggNOG" id="KOG1575">
    <property type="taxonomic scope" value="Eukaryota"/>
</dbReference>
<dbReference type="Proteomes" id="UP000002009">
    <property type="component" value="Chromosome 3"/>
</dbReference>
<proteinExistence type="predicted"/>
<dbReference type="InterPro" id="IPR020471">
    <property type="entry name" value="AKR"/>
</dbReference>
<keyword evidence="4" id="KW-1185">Reference proteome</keyword>
<dbReference type="PANTHER" id="PTHR43625">
    <property type="entry name" value="AFLATOXIN B1 ALDEHYDE REDUCTASE"/>
    <property type="match status" value="1"/>
</dbReference>
<dbReference type="EMBL" id="CP001324">
    <property type="protein sequence ID" value="ACO61662.1"/>
    <property type="molecule type" value="Genomic_DNA"/>
</dbReference>
<dbReference type="OrthoDB" id="37537at2759"/>
<evidence type="ECO:0000313" key="4">
    <source>
        <dbReference type="Proteomes" id="UP000002009"/>
    </source>
</evidence>
<dbReference type="SUPFAM" id="SSF51430">
    <property type="entry name" value="NAD(P)-linked oxidoreductase"/>
    <property type="match status" value="1"/>
</dbReference>
<dbReference type="InterPro" id="IPR018170">
    <property type="entry name" value="Aldo/ket_reductase_CS"/>
</dbReference>
<dbReference type="Pfam" id="PF00248">
    <property type="entry name" value="Aldo_ket_red"/>
    <property type="match status" value="1"/>
</dbReference>
<reference evidence="3 4" key="1">
    <citation type="journal article" date="2009" name="Science">
        <title>Green evolution and dynamic adaptations revealed by genomes of the marine picoeukaryotes Micromonas.</title>
        <authorList>
            <person name="Worden A.Z."/>
            <person name="Lee J.H."/>
            <person name="Mock T."/>
            <person name="Rouze P."/>
            <person name="Simmons M.P."/>
            <person name="Aerts A.L."/>
            <person name="Allen A.E."/>
            <person name="Cuvelier M.L."/>
            <person name="Derelle E."/>
            <person name="Everett M.V."/>
            <person name="Foulon E."/>
            <person name="Grimwood J."/>
            <person name="Gundlach H."/>
            <person name="Henrissat B."/>
            <person name="Napoli C."/>
            <person name="McDonald S.M."/>
            <person name="Parker M.S."/>
            <person name="Rombauts S."/>
            <person name="Salamov A."/>
            <person name="Von Dassow P."/>
            <person name="Badger J.H."/>
            <person name="Coutinho P.M."/>
            <person name="Demir E."/>
            <person name="Dubchak I."/>
            <person name="Gentemann C."/>
            <person name="Eikrem W."/>
            <person name="Gready J.E."/>
            <person name="John U."/>
            <person name="Lanier W."/>
            <person name="Lindquist E.A."/>
            <person name="Lucas S."/>
            <person name="Mayer K.F."/>
            <person name="Moreau H."/>
            <person name="Not F."/>
            <person name="Otillar R."/>
            <person name="Panaud O."/>
            <person name="Pangilinan J."/>
            <person name="Paulsen I."/>
            <person name="Piegu B."/>
            <person name="Poliakov A."/>
            <person name="Robbens S."/>
            <person name="Schmutz J."/>
            <person name="Toulza E."/>
            <person name="Wyss T."/>
            <person name="Zelensky A."/>
            <person name="Zhou K."/>
            <person name="Armbrust E.V."/>
            <person name="Bhattacharya D."/>
            <person name="Goodenough U.W."/>
            <person name="Van de Peer Y."/>
            <person name="Grigoriev I.V."/>
        </authorList>
    </citation>
    <scope>NUCLEOTIDE SEQUENCE [LARGE SCALE GENOMIC DNA]</scope>
    <source>
        <strain evidence="4">RCC299 / NOUM17</strain>
    </source>
</reference>
<dbReference type="InterPro" id="IPR050791">
    <property type="entry name" value="Aldo-Keto_reductase"/>
</dbReference>
<dbReference type="PANTHER" id="PTHR43625:SF88">
    <property type="entry name" value="OS07G0143000 PROTEIN"/>
    <property type="match status" value="1"/>
</dbReference>
<gene>
    <name evidence="3" type="ORF">MICPUN_56725</name>
</gene>
<dbReference type="PROSITE" id="PS00062">
    <property type="entry name" value="ALDOKETO_REDUCTASE_2"/>
    <property type="match status" value="1"/>
</dbReference>
<dbReference type="GO" id="GO:0016491">
    <property type="term" value="F:oxidoreductase activity"/>
    <property type="evidence" value="ECO:0007669"/>
    <property type="project" value="UniProtKB-KW"/>
</dbReference>
<accession>C1E129</accession>
<dbReference type="PRINTS" id="PR00069">
    <property type="entry name" value="ALDKETRDTASE"/>
</dbReference>
<organism evidence="3 4">
    <name type="scientific">Micromonas commoda (strain RCC299 / NOUM17 / CCMP2709)</name>
    <name type="common">Picoplanktonic green alga</name>
    <dbReference type="NCBI Taxonomy" id="296587"/>
    <lineage>
        <taxon>Eukaryota</taxon>
        <taxon>Viridiplantae</taxon>
        <taxon>Chlorophyta</taxon>
        <taxon>Mamiellophyceae</taxon>
        <taxon>Mamiellales</taxon>
        <taxon>Mamiellaceae</taxon>
        <taxon>Micromonas</taxon>
    </lineage>
</organism>
<dbReference type="InParanoid" id="C1E129"/>
<dbReference type="Gene3D" id="3.20.20.100">
    <property type="entry name" value="NADP-dependent oxidoreductase domain"/>
    <property type="match status" value="1"/>
</dbReference>
<dbReference type="InterPro" id="IPR023210">
    <property type="entry name" value="NADP_OxRdtase_dom"/>
</dbReference>
<dbReference type="CDD" id="cd19093">
    <property type="entry name" value="AKR_AtPLR-like"/>
    <property type="match status" value="1"/>
</dbReference>
<sequence>MKPATVLSSSVAPVGVSRSRAAPRRAAVAARASTDAAATTPAAGVGNTFRTATDRVTLGTSDLSVAATGAGAWAWGDRSGYWGSDWEGDRAKNLDAYMTLLAGGVDFIDTAEVYGFGKSEELIREFMRDTAADATLAPPLLATKFAPIPFRFRAEDVPNALRASMARMGVRKVALYMQHWPAFGLPGVTEACNDAFLEGLCLCYERGLCRAVGVSNFNAERVKRAAKKFKERGVPFASNQIQYSLAYRAPETDTGVIDACVECGVTPVAYSPMAQGLLTGKYSAASPLGEGVKATGPRARILSEEKLASADALVDLMREIGRNHGGVTPAQIAVNYCMTKGTVPIPGAKDARQAEAVVGCLGWRLDEAEVAELEAAAALVPSTPGAPFERW</sequence>
<dbReference type="GO" id="GO:0005737">
    <property type="term" value="C:cytoplasm"/>
    <property type="evidence" value="ECO:0007669"/>
    <property type="project" value="TreeGrafter"/>
</dbReference>
<dbReference type="AlphaFoldDB" id="C1E129"/>
<evidence type="ECO:0000259" key="2">
    <source>
        <dbReference type="Pfam" id="PF00248"/>
    </source>
</evidence>
<dbReference type="OMA" id="YQVHWPF"/>
<evidence type="ECO:0000313" key="3">
    <source>
        <dbReference type="EMBL" id="ACO61662.1"/>
    </source>
</evidence>
<evidence type="ECO:0000256" key="1">
    <source>
        <dbReference type="ARBA" id="ARBA00023002"/>
    </source>
</evidence>
<dbReference type="KEGG" id="mis:MICPUN_56725"/>
<name>C1E129_MICCC</name>
<dbReference type="STRING" id="296587.C1E129"/>
<feature type="domain" description="NADP-dependent oxidoreductase" evidence="2">
    <location>
        <begin position="69"/>
        <end position="376"/>
    </location>
</feature>
<keyword evidence="1" id="KW-0560">Oxidoreductase</keyword>
<protein>
    <submittedName>
        <fullName evidence="3">Aryl-alcohol dehydrogenase related protein</fullName>
    </submittedName>
</protein>
<dbReference type="GeneID" id="8241595"/>